<evidence type="ECO:0000256" key="1">
    <source>
        <dbReference type="ARBA" id="ARBA00004173"/>
    </source>
</evidence>
<reference evidence="10 11" key="1">
    <citation type="journal article" date="2019" name="Nat. Ecol. Evol.">
        <title>Megaphylogeny resolves global patterns of mushroom evolution.</title>
        <authorList>
            <person name="Varga T."/>
            <person name="Krizsan K."/>
            <person name="Foldi C."/>
            <person name="Dima B."/>
            <person name="Sanchez-Garcia M."/>
            <person name="Sanchez-Ramirez S."/>
            <person name="Szollosi G.J."/>
            <person name="Szarkandi J.G."/>
            <person name="Papp V."/>
            <person name="Albert L."/>
            <person name="Andreopoulos W."/>
            <person name="Angelini C."/>
            <person name="Antonin V."/>
            <person name="Barry K.W."/>
            <person name="Bougher N.L."/>
            <person name="Buchanan P."/>
            <person name="Buyck B."/>
            <person name="Bense V."/>
            <person name="Catcheside P."/>
            <person name="Chovatia M."/>
            <person name="Cooper J."/>
            <person name="Damon W."/>
            <person name="Desjardin D."/>
            <person name="Finy P."/>
            <person name="Geml J."/>
            <person name="Haridas S."/>
            <person name="Hughes K."/>
            <person name="Justo A."/>
            <person name="Karasinski D."/>
            <person name="Kautmanova I."/>
            <person name="Kiss B."/>
            <person name="Kocsube S."/>
            <person name="Kotiranta H."/>
            <person name="LaButti K.M."/>
            <person name="Lechner B.E."/>
            <person name="Liimatainen K."/>
            <person name="Lipzen A."/>
            <person name="Lukacs Z."/>
            <person name="Mihaltcheva S."/>
            <person name="Morgado L.N."/>
            <person name="Niskanen T."/>
            <person name="Noordeloos M.E."/>
            <person name="Ohm R.A."/>
            <person name="Ortiz-Santana B."/>
            <person name="Ovrebo C."/>
            <person name="Racz N."/>
            <person name="Riley R."/>
            <person name="Savchenko A."/>
            <person name="Shiryaev A."/>
            <person name="Soop K."/>
            <person name="Spirin V."/>
            <person name="Szebenyi C."/>
            <person name="Tomsovsky M."/>
            <person name="Tulloss R.E."/>
            <person name="Uehling J."/>
            <person name="Grigoriev I.V."/>
            <person name="Vagvolgyi C."/>
            <person name="Papp T."/>
            <person name="Martin F.M."/>
            <person name="Miettinen O."/>
            <person name="Hibbett D.S."/>
            <person name="Nagy L.G."/>
        </authorList>
    </citation>
    <scope>NUCLEOTIDE SEQUENCE [LARGE SCALE GENOMIC DNA]</scope>
    <source>
        <strain evidence="10 11">OMC1185</strain>
    </source>
</reference>
<dbReference type="PANTHER" id="PTHR21427:SF19">
    <property type="entry name" value="UBIQUINONE BIOSYNTHESIS PROTEIN COQ9, MITOCHONDRIAL"/>
    <property type="match status" value="1"/>
</dbReference>
<evidence type="ECO:0000256" key="5">
    <source>
        <dbReference type="ARBA" id="ARBA00022946"/>
    </source>
</evidence>
<dbReference type="InterPro" id="IPR013718">
    <property type="entry name" value="COQ9_C"/>
</dbReference>
<comment type="subcellular location">
    <subcellularLocation>
        <location evidence="1 8">Mitochondrion</location>
    </subcellularLocation>
</comment>
<name>A0A5C3N0N8_9AGAM</name>
<dbReference type="GO" id="GO:0008289">
    <property type="term" value="F:lipid binding"/>
    <property type="evidence" value="ECO:0007669"/>
    <property type="project" value="UniProtKB-UniRule"/>
</dbReference>
<keyword evidence="5" id="KW-0809">Transit peptide</keyword>
<dbReference type="STRING" id="5364.A0A5C3N0N8"/>
<comment type="similarity">
    <text evidence="3 8">Belongs to the COQ9 family.</text>
</comment>
<evidence type="ECO:0000259" key="9">
    <source>
        <dbReference type="Pfam" id="PF08511"/>
    </source>
</evidence>
<dbReference type="EMBL" id="ML213515">
    <property type="protein sequence ID" value="TFK49628.1"/>
    <property type="molecule type" value="Genomic_DNA"/>
</dbReference>
<comment type="pathway">
    <text evidence="2 8">Cofactor biosynthesis; ubiquinone biosynthesis.</text>
</comment>
<dbReference type="AlphaFoldDB" id="A0A5C3N0N8"/>
<dbReference type="GO" id="GO:0005743">
    <property type="term" value="C:mitochondrial inner membrane"/>
    <property type="evidence" value="ECO:0007669"/>
    <property type="project" value="TreeGrafter"/>
</dbReference>
<evidence type="ECO:0000256" key="8">
    <source>
        <dbReference type="RuleBase" id="RU366063"/>
    </source>
</evidence>
<evidence type="ECO:0000313" key="11">
    <source>
        <dbReference type="Proteomes" id="UP000305948"/>
    </source>
</evidence>
<keyword evidence="11" id="KW-1185">Reference proteome</keyword>
<keyword evidence="7 8" id="KW-0496">Mitochondrion</keyword>
<accession>A0A5C3N0N8</accession>
<sequence>MSPAGPILKHTFLLIPIHGFTRSALSLSVLHLPNPHPQPLSDSAINALFGEGDDARRTLVEGWLEDKRVEMGKRVSGTGREKPTVKETLRARLDANTPVLKHLPEAFALLASPRYGLPPLDPRPGLKHAFAVADEACRIAGDTTIGTAWYARRGSLTAIYSAAELHQLTSPHTAPAFLDHLLDVSSATKSTVDDAATYANYIGRSWAGIIRSSGIF</sequence>
<keyword evidence="6 8" id="KW-0446">Lipid-binding</keyword>
<dbReference type="OrthoDB" id="619536at2759"/>
<keyword evidence="4 8" id="KW-0831">Ubiquinone biosynthesis</keyword>
<evidence type="ECO:0000313" key="10">
    <source>
        <dbReference type="EMBL" id="TFK49628.1"/>
    </source>
</evidence>
<evidence type="ECO:0000256" key="7">
    <source>
        <dbReference type="ARBA" id="ARBA00023128"/>
    </source>
</evidence>
<dbReference type="InterPro" id="IPR012762">
    <property type="entry name" value="Ubiq_biosynth_COQ9"/>
</dbReference>
<feature type="domain" description="COQ9 C-terminal" evidence="9">
    <location>
        <begin position="125"/>
        <end position="171"/>
    </location>
</feature>
<dbReference type="GO" id="GO:0006744">
    <property type="term" value="P:ubiquinone biosynthetic process"/>
    <property type="evidence" value="ECO:0007669"/>
    <property type="project" value="UniProtKB-UniRule"/>
</dbReference>
<dbReference type="Proteomes" id="UP000305948">
    <property type="component" value="Unassembled WGS sequence"/>
</dbReference>
<comment type="function">
    <text evidence="8">Membrane-associated protein that warps the membrane surface to access and bind aromatic isoprenes with high specificity, including ubiquinone (CoQ) isoprene intermediates and presents them directly to Coq7, therefore facilitating the Coq7-mediated hydroxylase step. Participates in the biosynthesis of coenzyme Q, also named ubiquinone, an essential lipid-soluble electron transporter for aerobic cellular respiration.</text>
</comment>
<evidence type="ECO:0000256" key="3">
    <source>
        <dbReference type="ARBA" id="ARBA00010766"/>
    </source>
</evidence>
<proteinExistence type="inferred from homology"/>
<gene>
    <name evidence="10" type="ORF">OE88DRAFT_1662174</name>
</gene>
<organism evidence="10 11">
    <name type="scientific">Heliocybe sulcata</name>
    <dbReference type="NCBI Taxonomy" id="5364"/>
    <lineage>
        <taxon>Eukaryota</taxon>
        <taxon>Fungi</taxon>
        <taxon>Dikarya</taxon>
        <taxon>Basidiomycota</taxon>
        <taxon>Agaricomycotina</taxon>
        <taxon>Agaricomycetes</taxon>
        <taxon>Gloeophyllales</taxon>
        <taxon>Gloeophyllaceae</taxon>
        <taxon>Heliocybe</taxon>
    </lineage>
</organism>
<dbReference type="PANTHER" id="PTHR21427">
    <property type="entry name" value="UBIQUINONE BIOSYNTHESIS PROTEIN COQ9, MITOCHONDRIAL"/>
    <property type="match status" value="1"/>
</dbReference>
<evidence type="ECO:0000256" key="2">
    <source>
        <dbReference type="ARBA" id="ARBA00004749"/>
    </source>
</evidence>
<protein>
    <recommendedName>
        <fullName evidence="8">Ubiquinone biosynthesis protein</fullName>
    </recommendedName>
</protein>
<dbReference type="Pfam" id="PF08511">
    <property type="entry name" value="COQ9"/>
    <property type="match status" value="1"/>
</dbReference>
<evidence type="ECO:0000256" key="6">
    <source>
        <dbReference type="ARBA" id="ARBA00023121"/>
    </source>
</evidence>
<evidence type="ECO:0000256" key="4">
    <source>
        <dbReference type="ARBA" id="ARBA00022688"/>
    </source>
</evidence>